<evidence type="ECO:0000259" key="4">
    <source>
        <dbReference type="Pfam" id="PF25989"/>
    </source>
</evidence>
<evidence type="ECO:0000256" key="3">
    <source>
        <dbReference type="SAM" id="SignalP"/>
    </source>
</evidence>
<dbReference type="PROSITE" id="PS51257">
    <property type="entry name" value="PROKAR_LIPOPROTEIN"/>
    <property type="match status" value="1"/>
</dbReference>
<evidence type="ECO:0000256" key="1">
    <source>
        <dbReference type="ARBA" id="ARBA00009477"/>
    </source>
</evidence>
<evidence type="ECO:0000313" key="5">
    <source>
        <dbReference type="EMBL" id="MXP30031.1"/>
    </source>
</evidence>
<dbReference type="SUPFAM" id="SSF111369">
    <property type="entry name" value="HlyD-like secretion proteins"/>
    <property type="match status" value="1"/>
</dbReference>
<protein>
    <submittedName>
        <fullName evidence="5">Efflux RND transporter periplasmic adaptor subunit</fullName>
    </submittedName>
</protein>
<evidence type="ECO:0000313" key="6">
    <source>
        <dbReference type="Proteomes" id="UP000439780"/>
    </source>
</evidence>
<dbReference type="Gene3D" id="2.40.420.20">
    <property type="match status" value="1"/>
</dbReference>
<feature type="chain" id="PRO_5032547183" evidence="3">
    <location>
        <begin position="26"/>
        <end position="343"/>
    </location>
</feature>
<dbReference type="OrthoDB" id="34181at2"/>
<dbReference type="Pfam" id="PF25989">
    <property type="entry name" value="YknX_C"/>
    <property type="match status" value="1"/>
</dbReference>
<evidence type="ECO:0000256" key="2">
    <source>
        <dbReference type="ARBA" id="ARBA00022448"/>
    </source>
</evidence>
<gene>
    <name evidence="5" type="ORF">GRI58_14570</name>
</gene>
<reference evidence="5 6" key="1">
    <citation type="submission" date="2019-12" db="EMBL/GenBank/DDBJ databases">
        <title>Genomic-based taxomic classification of the family Erythrobacteraceae.</title>
        <authorList>
            <person name="Xu L."/>
        </authorList>
    </citation>
    <scope>NUCLEOTIDE SEQUENCE [LARGE SCALE GENOMIC DNA]</scope>
    <source>
        <strain evidence="5 6">KEMB 9005-328</strain>
    </source>
</reference>
<dbReference type="Gene3D" id="1.10.287.470">
    <property type="entry name" value="Helix hairpin bin"/>
    <property type="match status" value="1"/>
</dbReference>
<organism evidence="5 6">
    <name type="scientific">Qipengyuania algicida</name>
    <dbReference type="NCBI Taxonomy" id="1836209"/>
    <lineage>
        <taxon>Bacteria</taxon>
        <taxon>Pseudomonadati</taxon>
        <taxon>Pseudomonadota</taxon>
        <taxon>Alphaproteobacteria</taxon>
        <taxon>Sphingomonadales</taxon>
        <taxon>Erythrobacteraceae</taxon>
        <taxon>Qipengyuania</taxon>
    </lineage>
</organism>
<dbReference type="Proteomes" id="UP000439780">
    <property type="component" value="Unassembled WGS sequence"/>
</dbReference>
<sequence>MAPMKRLFALAACATLVACSSGSSSSSSSPTPTALVSLATAESGAVASTQTIYGAVLQNADTQFTLSAPVEAIVNRVVASLGSAVSSGQLVVALAPSANTRANIATLDAQLQTAQQAYARAQRLRADGLASDADVQSARASQKTAQASLNAATTQSRELSLRAPGPGYIQSISVVPGQLVSAGTTIATINRAGALRARFGIDPTLISRLSREAGLKLQQPGGGSSITIPIVAVDPSADPNTRLASIYVRVPEKFGTGAGQPLQGAITLQQAGNAVTVPYDALLNDGGQPYVFVVKNGVAHRHDVTVGASNGTVAAISQGVSPGDQVVTQGGTALEDGMKVRTK</sequence>
<dbReference type="GO" id="GO:0015562">
    <property type="term" value="F:efflux transmembrane transporter activity"/>
    <property type="evidence" value="ECO:0007669"/>
    <property type="project" value="TreeGrafter"/>
</dbReference>
<dbReference type="EMBL" id="WTYA01000014">
    <property type="protein sequence ID" value="MXP30031.1"/>
    <property type="molecule type" value="Genomic_DNA"/>
</dbReference>
<dbReference type="FunFam" id="2.40.420.20:FF:000006">
    <property type="entry name" value="RND family efflux transporter MFP subunit"/>
    <property type="match status" value="1"/>
</dbReference>
<feature type="signal peptide" evidence="3">
    <location>
        <begin position="1"/>
        <end position="25"/>
    </location>
</feature>
<accession>A0A845AMC6</accession>
<name>A0A845AMC6_9SPHN</name>
<dbReference type="PANTHER" id="PTHR30469">
    <property type="entry name" value="MULTIDRUG RESISTANCE PROTEIN MDTA"/>
    <property type="match status" value="1"/>
</dbReference>
<dbReference type="AlphaFoldDB" id="A0A845AMC6"/>
<dbReference type="PANTHER" id="PTHR30469:SF15">
    <property type="entry name" value="HLYD FAMILY OF SECRETION PROTEINS"/>
    <property type="match status" value="1"/>
</dbReference>
<comment type="caution">
    <text evidence="5">The sequence shown here is derived from an EMBL/GenBank/DDBJ whole genome shotgun (WGS) entry which is preliminary data.</text>
</comment>
<keyword evidence="2" id="KW-0813">Transport</keyword>
<dbReference type="InterPro" id="IPR058637">
    <property type="entry name" value="YknX-like_C"/>
</dbReference>
<dbReference type="NCBIfam" id="TIGR01730">
    <property type="entry name" value="RND_mfp"/>
    <property type="match status" value="1"/>
</dbReference>
<dbReference type="InterPro" id="IPR006143">
    <property type="entry name" value="RND_pump_MFP"/>
</dbReference>
<keyword evidence="6" id="KW-1185">Reference proteome</keyword>
<keyword evidence="3" id="KW-0732">Signal</keyword>
<dbReference type="Gene3D" id="2.40.50.100">
    <property type="match status" value="1"/>
</dbReference>
<dbReference type="Gene3D" id="2.40.30.170">
    <property type="match status" value="1"/>
</dbReference>
<dbReference type="GO" id="GO:1990281">
    <property type="term" value="C:efflux pump complex"/>
    <property type="evidence" value="ECO:0007669"/>
    <property type="project" value="TreeGrafter"/>
</dbReference>
<comment type="similarity">
    <text evidence="1">Belongs to the membrane fusion protein (MFP) (TC 8.A.1) family.</text>
</comment>
<feature type="domain" description="YknX-like C-terminal permuted SH3-like" evidence="4">
    <location>
        <begin position="274"/>
        <end position="341"/>
    </location>
</feature>
<proteinExistence type="inferred from homology"/>